<keyword evidence="1" id="KW-1133">Transmembrane helix</keyword>
<sequence length="491" mass="50365">MSARIRRPTRTGLLPTIGLAMTIAIAVIVYVAYNANRSLPLQSTYTITVNVPNAAKLAATNDVRIAGIRVGQVANVDAITPAGGRAPYARAELKLKRSAAPLPADTRVKVRPASILGTTYVDLEPGKGSQMVPDGGALPLSQAQSTVDLTDLLDVFDRSTARATQQALTSLGEGLAGRGTALNSSLGSLKRLLPPVGRVSATLAAPGTRLPASIDGYDAFVRALAPVSSPLTGLLRGGAQTFGALRDAGGALGDTIDAASPAERATTNGLTRLQPALDRLSTLVTDLRAPVALMPAALRRGSAAVSAGVPPLRALPTLAGHLGGTLTSLGNLSRDPATSGALRKLREMSDSALVTLNALTPAQVQCNVISLFAQSFGTAYGSVGFGQGPPMAFIGEKHLGSVGESLQNPAPSSGMAINVNPHENYQECESGNEPYPYGSLPVFNGPGKPILGNPPGLQSNHTLDTYPPDGVHALAAAAHLLPTMPPGEKIP</sequence>
<dbReference type="Pfam" id="PF02470">
    <property type="entry name" value="MlaD"/>
    <property type="match status" value="1"/>
</dbReference>
<keyword evidence="4" id="KW-1185">Reference proteome</keyword>
<gene>
    <name evidence="3" type="ORF">NBH00_11190</name>
</gene>
<evidence type="ECO:0000259" key="2">
    <source>
        <dbReference type="Pfam" id="PF02470"/>
    </source>
</evidence>
<proteinExistence type="predicted"/>
<organism evidence="3 4">
    <name type="scientific">Paraconexibacter antarcticus</name>
    <dbReference type="NCBI Taxonomy" id="2949664"/>
    <lineage>
        <taxon>Bacteria</taxon>
        <taxon>Bacillati</taxon>
        <taxon>Actinomycetota</taxon>
        <taxon>Thermoleophilia</taxon>
        <taxon>Solirubrobacterales</taxon>
        <taxon>Paraconexibacteraceae</taxon>
        <taxon>Paraconexibacter</taxon>
    </lineage>
</organism>
<dbReference type="EMBL" id="CP098502">
    <property type="protein sequence ID" value="UTI67072.1"/>
    <property type="molecule type" value="Genomic_DNA"/>
</dbReference>
<dbReference type="InterPro" id="IPR003399">
    <property type="entry name" value="Mce/MlaD"/>
</dbReference>
<dbReference type="PANTHER" id="PTHR33371:SF4">
    <property type="entry name" value="INTERMEMBRANE PHOSPHOLIPID TRANSPORT SYSTEM BINDING PROTEIN MLAD"/>
    <property type="match status" value="1"/>
</dbReference>
<feature type="transmembrane region" description="Helical" evidence="1">
    <location>
        <begin position="12"/>
        <end position="33"/>
    </location>
</feature>
<dbReference type="InterPro" id="IPR052336">
    <property type="entry name" value="MlaD_Phospholipid_Transporter"/>
</dbReference>
<reference evidence="3 4" key="1">
    <citation type="submission" date="2022-06" db="EMBL/GenBank/DDBJ databases">
        <title>Paraconexibacter antarcticus.</title>
        <authorList>
            <person name="Kim C.S."/>
        </authorList>
    </citation>
    <scope>NUCLEOTIDE SEQUENCE [LARGE SCALE GENOMIC DNA]</scope>
    <source>
        <strain evidence="3 4">02-257</strain>
    </source>
</reference>
<dbReference type="Proteomes" id="UP001056035">
    <property type="component" value="Chromosome"/>
</dbReference>
<evidence type="ECO:0000256" key="1">
    <source>
        <dbReference type="SAM" id="Phobius"/>
    </source>
</evidence>
<name>A0ABY5E1U4_9ACTN</name>
<dbReference type="RefSeq" id="WP_254573721.1">
    <property type="nucleotide sequence ID" value="NZ_CP098502.1"/>
</dbReference>
<evidence type="ECO:0000313" key="3">
    <source>
        <dbReference type="EMBL" id="UTI67072.1"/>
    </source>
</evidence>
<evidence type="ECO:0000313" key="4">
    <source>
        <dbReference type="Proteomes" id="UP001056035"/>
    </source>
</evidence>
<accession>A0ABY5E1U4</accession>
<feature type="domain" description="Mce/MlaD" evidence="2">
    <location>
        <begin position="44"/>
        <end position="126"/>
    </location>
</feature>
<keyword evidence="1" id="KW-0472">Membrane</keyword>
<keyword evidence="1" id="KW-0812">Transmembrane</keyword>
<protein>
    <submittedName>
        <fullName evidence="3">MlaD family protein</fullName>
    </submittedName>
</protein>
<dbReference type="PANTHER" id="PTHR33371">
    <property type="entry name" value="INTERMEMBRANE PHOSPHOLIPID TRANSPORT SYSTEM BINDING PROTEIN MLAD-RELATED"/>
    <property type="match status" value="1"/>
</dbReference>